<reference evidence="6" key="1">
    <citation type="journal article" date="2022" name="Int. J. Syst. Evol. Microbiol.">
        <title>Genome-based, phenotypic and chemotaxonomic classification of Faecalibacterium strains: proposal of three novel species Faecalibacterium duncaniae sp. nov., Faecalibacterium hattorii sp. nov. and Faecalibacterium gallinarum sp. nov. .</title>
        <authorList>
            <person name="Sakamoto M."/>
            <person name="Sakurai N."/>
            <person name="Tanno H."/>
            <person name="Iino T."/>
            <person name="Ohkuma M."/>
            <person name="Endo A."/>
        </authorList>
    </citation>
    <scope>NUCLEOTIDE SEQUENCE</scope>
    <source>
        <strain evidence="6">JCM 17207</strain>
    </source>
</reference>
<dbReference type="GO" id="GO:0003700">
    <property type="term" value="F:DNA-binding transcription factor activity"/>
    <property type="evidence" value="ECO:0007669"/>
    <property type="project" value="InterPro"/>
</dbReference>
<evidence type="ECO:0000256" key="4">
    <source>
        <dbReference type="ARBA" id="ARBA00023163"/>
    </source>
</evidence>
<dbReference type="Pfam" id="PF03466">
    <property type="entry name" value="LysR_substrate"/>
    <property type="match status" value="1"/>
</dbReference>
<dbReference type="InterPro" id="IPR036388">
    <property type="entry name" value="WH-like_DNA-bd_sf"/>
</dbReference>
<feature type="domain" description="HTH lysR-type" evidence="5">
    <location>
        <begin position="1"/>
        <end position="58"/>
    </location>
</feature>
<evidence type="ECO:0000313" key="7">
    <source>
        <dbReference type="Proteomes" id="UP001055185"/>
    </source>
</evidence>
<dbReference type="SUPFAM" id="SSF53850">
    <property type="entry name" value="Periplasmic binding protein-like II"/>
    <property type="match status" value="1"/>
</dbReference>
<dbReference type="GO" id="GO:0032993">
    <property type="term" value="C:protein-DNA complex"/>
    <property type="evidence" value="ECO:0007669"/>
    <property type="project" value="TreeGrafter"/>
</dbReference>
<comment type="similarity">
    <text evidence="1">Belongs to the LysR transcriptional regulatory family.</text>
</comment>
<dbReference type="PROSITE" id="PS50931">
    <property type="entry name" value="HTH_LYSR"/>
    <property type="match status" value="1"/>
</dbReference>
<dbReference type="Gene3D" id="3.40.190.290">
    <property type="match status" value="1"/>
</dbReference>
<dbReference type="FunFam" id="1.10.10.10:FF:000001">
    <property type="entry name" value="LysR family transcriptional regulator"/>
    <property type="match status" value="1"/>
</dbReference>
<evidence type="ECO:0000313" key="6">
    <source>
        <dbReference type="EMBL" id="GJN64809.1"/>
    </source>
</evidence>
<keyword evidence="4" id="KW-0804">Transcription</keyword>
<accession>A0AA37IYT4</accession>
<dbReference type="Gene3D" id="1.10.10.10">
    <property type="entry name" value="Winged helix-like DNA-binding domain superfamily/Winged helix DNA-binding domain"/>
    <property type="match status" value="1"/>
</dbReference>
<dbReference type="PANTHER" id="PTHR30346">
    <property type="entry name" value="TRANSCRIPTIONAL DUAL REGULATOR HCAR-RELATED"/>
    <property type="match status" value="1"/>
</dbReference>
<dbReference type="Pfam" id="PF00126">
    <property type="entry name" value="HTH_1"/>
    <property type="match status" value="1"/>
</dbReference>
<dbReference type="PANTHER" id="PTHR30346:SF0">
    <property type="entry name" value="HCA OPERON TRANSCRIPTIONAL ACTIVATOR HCAR"/>
    <property type="match status" value="1"/>
</dbReference>
<evidence type="ECO:0000256" key="2">
    <source>
        <dbReference type="ARBA" id="ARBA00023015"/>
    </source>
</evidence>
<dbReference type="SUPFAM" id="SSF46785">
    <property type="entry name" value="Winged helix' DNA-binding domain"/>
    <property type="match status" value="1"/>
</dbReference>
<dbReference type="InterPro" id="IPR036390">
    <property type="entry name" value="WH_DNA-bd_sf"/>
</dbReference>
<dbReference type="RefSeq" id="WP_238316996.1">
    <property type="nucleotide sequence ID" value="NZ_BQKV01000044.1"/>
</dbReference>
<organism evidence="6 7">
    <name type="scientific">Faecalibacterium gallinarum</name>
    <dbReference type="NCBI Taxonomy" id="2903556"/>
    <lineage>
        <taxon>Bacteria</taxon>
        <taxon>Bacillati</taxon>
        <taxon>Bacillota</taxon>
        <taxon>Clostridia</taxon>
        <taxon>Eubacteriales</taxon>
        <taxon>Oscillospiraceae</taxon>
        <taxon>Faecalibacterium</taxon>
    </lineage>
</organism>
<evidence type="ECO:0000259" key="5">
    <source>
        <dbReference type="PROSITE" id="PS50931"/>
    </source>
</evidence>
<dbReference type="AlphaFoldDB" id="A0AA37IYT4"/>
<dbReference type="Proteomes" id="UP001055185">
    <property type="component" value="Unassembled WGS sequence"/>
</dbReference>
<gene>
    <name evidence="6" type="ORF">JCM17207_14340</name>
</gene>
<comment type="caution">
    <text evidence="6">The sequence shown here is derived from an EMBL/GenBank/DDBJ whole genome shotgun (WGS) entry which is preliminary data.</text>
</comment>
<keyword evidence="3" id="KW-0238">DNA-binding</keyword>
<evidence type="ECO:0000256" key="1">
    <source>
        <dbReference type="ARBA" id="ARBA00009437"/>
    </source>
</evidence>
<dbReference type="GO" id="GO:0003677">
    <property type="term" value="F:DNA binding"/>
    <property type="evidence" value="ECO:0007669"/>
    <property type="project" value="UniProtKB-KW"/>
</dbReference>
<name>A0AA37IYT4_9FIRM</name>
<keyword evidence="2" id="KW-0805">Transcription regulation</keyword>
<proteinExistence type="inferred from homology"/>
<protein>
    <submittedName>
        <fullName evidence="6">LysR family transcriptional regulator</fullName>
    </submittedName>
</protein>
<dbReference type="EMBL" id="BQKV01000044">
    <property type="protein sequence ID" value="GJN64809.1"/>
    <property type="molecule type" value="Genomic_DNA"/>
</dbReference>
<dbReference type="InterPro" id="IPR005119">
    <property type="entry name" value="LysR_subst-bd"/>
</dbReference>
<evidence type="ECO:0000256" key="3">
    <source>
        <dbReference type="ARBA" id="ARBA00023125"/>
    </source>
</evidence>
<sequence>MNFRQLKCFSLSAELHSFSLASERLYISQSAVTQQIKTLENEVGCQLFHRSNRGITLTAEGEKLLKAADHILQIWDNAVQQLNTRCLDESLCIGYLGPPPTDMFAWLSKQLHNQNPNLHITYTRFSPSEVVEAISSGKADLIFGENHSLWQRHGIRFVSLYQERHYLVLSADHPLANRVSLSLADMKGETFVLPSRRPWIDHLNRLCEMPGGEQLENFIPASDFLSYAPDVLAYRAVAIIPERMYPQSDQVVAIPLAPDIPFYAGFLCPRLSTERSAQIIDYCKNFIQEREAAGSPLNIHSEEPAFVS</sequence>
<keyword evidence="7" id="KW-1185">Reference proteome</keyword>
<dbReference type="PRINTS" id="PR00039">
    <property type="entry name" value="HTHLYSR"/>
</dbReference>
<dbReference type="InterPro" id="IPR000847">
    <property type="entry name" value="LysR_HTH_N"/>
</dbReference>